<name>A0ACC3NBP9_9PEZI</name>
<evidence type="ECO:0000313" key="1">
    <source>
        <dbReference type="EMBL" id="KAK3713778.1"/>
    </source>
</evidence>
<keyword evidence="2" id="KW-1185">Reference proteome</keyword>
<reference evidence="1" key="1">
    <citation type="submission" date="2023-07" db="EMBL/GenBank/DDBJ databases">
        <title>Black Yeasts Isolated from many extreme environments.</title>
        <authorList>
            <person name="Coleine C."/>
            <person name="Stajich J.E."/>
            <person name="Selbmann L."/>
        </authorList>
    </citation>
    <scope>NUCLEOTIDE SEQUENCE</scope>
    <source>
        <strain evidence="1">CCFEE 5714</strain>
    </source>
</reference>
<gene>
    <name evidence="1" type="ORF">LTR37_008264</name>
</gene>
<comment type="caution">
    <text evidence="1">The sequence shown here is derived from an EMBL/GenBank/DDBJ whole genome shotgun (WGS) entry which is preliminary data.</text>
</comment>
<proteinExistence type="predicted"/>
<organism evidence="1 2">
    <name type="scientific">Vermiconidia calcicola</name>
    <dbReference type="NCBI Taxonomy" id="1690605"/>
    <lineage>
        <taxon>Eukaryota</taxon>
        <taxon>Fungi</taxon>
        <taxon>Dikarya</taxon>
        <taxon>Ascomycota</taxon>
        <taxon>Pezizomycotina</taxon>
        <taxon>Dothideomycetes</taxon>
        <taxon>Dothideomycetidae</taxon>
        <taxon>Mycosphaerellales</taxon>
        <taxon>Extremaceae</taxon>
        <taxon>Vermiconidia</taxon>
    </lineage>
</organism>
<sequence length="236" mass="26540">MSSPIPRLHLMCVHEEDVAAFKKACDSRKLPSFVSVAIHECSLSQLESTVQFDLIVSPANSYGRLDGGFDNAISRAFSPRDDYLALTRVAQSKLYEQWRGFAPPGTCTLVRIPDDFTARSKNIWGTKHLALLPTMRVPQDVRWDHEVVYECMWSLLCAIDKHNQDRNVVASERISSLLMTPLATATGGVSAQKWASQCVLAIKHFVDAIEHPQEWSHLEWKNAGRYAAEVKATWTL</sequence>
<evidence type="ECO:0000313" key="2">
    <source>
        <dbReference type="Proteomes" id="UP001281147"/>
    </source>
</evidence>
<dbReference type="EMBL" id="JAUTXU010000060">
    <property type="protein sequence ID" value="KAK3713778.1"/>
    <property type="molecule type" value="Genomic_DNA"/>
</dbReference>
<dbReference type="Proteomes" id="UP001281147">
    <property type="component" value="Unassembled WGS sequence"/>
</dbReference>
<protein>
    <submittedName>
        <fullName evidence="1">Uncharacterized protein</fullName>
    </submittedName>
</protein>
<accession>A0ACC3NBP9</accession>